<evidence type="ECO:0000256" key="1">
    <source>
        <dbReference type="SAM" id="MobiDB-lite"/>
    </source>
</evidence>
<organism evidence="3 4">
    <name type="scientific">Ambispora leptoticha</name>
    <dbReference type="NCBI Taxonomy" id="144679"/>
    <lineage>
        <taxon>Eukaryota</taxon>
        <taxon>Fungi</taxon>
        <taxon>Fungi incertae sedis</taxon>
        <taxon>Mucoromycota</taxon>
        <taxon>Glomeromycotina</taxon>
        <taxon>Glomeromycetes</taxon>
        <taxon>Archaeosporales</taxon>
        <taxon>Ambisporaceae</taxon>
        <taxon>Ambispora</taxon>
    </lineage>
</organism>
<feature type="region of interest" description="Disordered" evidence="1">
    <location>
        <begin position="321"/>
        <end position="365"/>
    </location>
</feature>
<feature type="compositionally biased region" description="Low complexity" evidence="1">
    <location>
        <begin position="321"/>
        <end position="331"/>
    </location>
</feature>
<evidence type="ECO:0000313" key="4">
    <source>
        <dbReference type="Proteomes" id="UP000789508"/>
    </source>
</evidence>
<gene>
    <name evidence="3" type="ORF">ALEPTO_LOCUS7246</name>
</gene>
<comment type="caution">
    <text evidence="3">The sequence shown here is derived from an EMBL/GenBank/DDBJ whole genome shotgun (WGS) entry which is preliminary data.</text>
</comment>
<feature type="compositionally biased region" description="Basic and acidic residues" evidence="1">
    <location>
        <begin position="337"/>
        <end position="346"/>
    </location>
</feature>
<feature type="domain" description="GDS1 winged helix" evidence="2">
    <location>
        <begin position="150"/>
        <end position="217"/>
    </location>
</feature>
<feature type="compositionally biased region" description="Basic and acidic residues" evidence="1">
    <location>
        <begin position="83"/>
        <end position="94"/>
    </location>
</feature>
<reference evidence="3" key="1">
    <citation type="submission" date="2021-06" db="EMBL/GenBank/DDBJ databases">
        <authorList>
            <person name="Kallberg Y."/>
            <person name="Tangrot J."/>
            <person name="Rosling A."/>
        </authorList>
    </citation>
    <scope>NUCLEOTIDE SEQUENCE</scope>
    <source>
        <strain evidence="3">FL130A</strain>
    </source>
</reference>
<dbReference type="OrthoDB" id="10390602at2759"/>
<sequence length="504" mass="55723">MLTSLQNPAPTQLAHFDTSNGFSSAIVSPVNMDTSTNPQENVGQKNQDFSSVSSLISPQDSPTYNPDRSLSSDGPTIALPSKNQEEASGIERPKISTSTTPMTSSGINSPASTESQMSSPARITTTQHQIVEEVFNEYLKPIVPRPSQHRELFYGILKSFLLLENRPIAVKDLVKVVIKNKFAKPKGSTPHQTISAALSMYINNNEAKTETDAILYKMERRSKDIASRVFWSLNLNNPKIRVVLNVLTEKLRGTSFSPLSEVSSLESTVTSPGAETPEMPTLNINSPISLPKASEMPTSIITSSPSATLSQIPEISITTLTSLSPQPSQPSVVAEEPITKQKELARKSKRKYVPDSAENQRVTRRKTEQIKIDSILQPPPSLTDQEEIKRRRVNQLVEKYFGGLSLHPEGKFLIAGIKGLLMLGNQETSIKNLANAVIKYRFVGLCGFPQPPAITLYISMCECLQSMDVQKSSFIKKIRRDTRSGIAWKLEETHSDVRKIFQEL</sequence>
<dbReference type="InterPro" id="IPR057511">
    <property type="entry name" value="WH_GDS1"/>
</dbReference>
<feature type="region of interest" description="Disordered" evidence="1">
    <location>
        <begin position="27"/>
        <end position="124"/>
    </location>
</feature>
<dbReference type="AlphaFoldDB" id="A0A9N9BYR5"/>
<proteinExistence type="predicted"/>
<dbReference type="Pfam" id="PF25318">
    <property type="entry name" value="WHD_GDS1"/>
    <property type="match status" value="1"/>
</dbReference>
<dbReference type="EMBL" id="CAJVPS010003010">
    <property type="protein sequence ID" value="CAG8580730.1"/>
    <property type="molecule type" value="Genomic_DNA"/>
</dbReference>
<dbReference type="Proteomes" id="UP000789508">
    <property type="component" value="Unassembled WGS sequence"/>
</dbReference>
<evidence type="ECO:0000259" key="2">
    <source>
        <dbReference type="Pfam" id="PF25318"/>
    </source>
</evidence>
<evidence type="ECO:0000313" key="3">
    <source>
        <dbReference type="EMBL" id="CAG8580730.1"/>
    </source>
</evidence>
<protein>
    <submittedName>
        <fullName evidence="3">8004_t:CDS:1</fullName>
    </submittedName>
</protein>
<accession>A0A9N9BYR5</accession>
<keyword evidence="4" id="KW-1185">Reference proteome</keyword>
<name>A0A9N9BYR5_9GLOM</name>
<feature type="compositionally biased region" description="Polar residues" evidence="1">
    <location>
        <begin position="95"/>
        <end position="124"/>
    </location>
</feature>
<feature type="compositionally biased region" description="Polar residues" evidence="1">
    <location>
        <begin position="27"/>
        <end position="74"/>
    </location>
</feature>